<dbReference type="EMBL" id="BGZK01002070">
    <property type="protein sequence ID" value="GBP90266.1"/>
    <property type="molecule type" value="Genomic_DNA"/>
</dbReference>
<dbReference type="Proteomes" id="UP000299102">
    <property type="component" value="Unassembled WGS sequence"/>
</dbReference>
<evidence type="ECO:0000313" key="2">
    <source>
        <dbReference type="Proteomes" id="UP000299102"/>
    </source>
</evidence>
<reference evidence="1 2" key="1">
    <citation type="journal article" date="2019" name="Commun. Biol.">
        <title>The bagworm genome reveals a unique fibroin gene that provides high tensile strength.</title>
        <authorList>
            <person name="Kono N."/>
            <person name="Nakamura H."/>
            <person name="Ohtoshi R."/>
            <person name="Tomita M."/>
            <person name="Numata K."/>
            <person name="Arakawa K."/>
        </authorList>
    </citation>
    <scope>NUCLEOTIDE SEQUENCE [LARGE SCALE GENOMIC DNA]</scope>
</reference>
<keyword evidence="2" id="KW-1185">Reference proteome</keyword>
<comment type="caution">
    <text evidence="1">The sequence shown here is derived from an EMBL/GenBank/DDBJ whole genome shotgun (WGS) entry which is preliminary data.</text>
</comment>
<proteinExistence type="predicted"/>
<protein>
    <submittedName>
        <fullName evidence="1">Uncharacterized protein</fullName>
    </submittedName>
</protein>
<name>A0A4C1ZP67_EUMVA</name>
<organism evidence="1 2">
    <name type="scientific">Eumeta variegata</name>
    <name type="common">Bagworm moth</name>
    <name type="synonym">Eumeta japonica</name>
    <dbReference type="NCBI Taxonomy" id="151549"/>
    <lineage>
        <taxon>Eukaryota</taxon>
        <taxon>Metazoa</taxon>
        <taxon>Ecdysozoa</taxon>
        <taxon>Arthropoda</taxon>
        <taxon>Hexapoda</taxon>
        <taxon>Insecta</taxon>
        <taxon>Pterygota</taxon>
        <taxon>Neoptera</taxon>
        <taxon>Endopterygota</taxon>
        <taxon>Lepidoptera</taxon>
        <taxon>Glossata</taxon>
        <taxon>Ditrysia</taxon>
        <taxon>Tineoidea</taxon>
        <taxon>Psychidae</taxon>
        <taxon>Oiketicinae</taxon>
        <taxon>Eumeta</taxon>
    </lineage>
</organism>
<evidence type="ECO:0000313" key="1">
    <source>
        <dbReference type="EMBL" id="GBP90266.1"/>
    </source>
</evidence>
<accession>A0A4C1ZP67</accession>
<sequence length="118" mass="13473">MFSKVSNRTNRRSLRLRHHSADHLIHERAVSATADEAGEREPRLWPCVTVVSGCGRCTALKTTTSQSFYFCPLPRPTTLYKTVCGLCLPFWEIDVNFDNNYYQILSPPCRPNARWGPS</sequence>
<dbReference type="AlphaFoldDB" id="A0A4C1ZP67"/>
<gene>
    <name evidence="1" type="ORF">EVAR_62919_1</name>
</gene>